<keyword evidence="3" id="KW-0328">Glycosyltransferase</keyword>
<sequence length="432" mass="49166">MRIAYFSPVSPQKTGIADYSECELLPYLSRYLDIDIFVDSDVKPNNKFLLENFDVYPYTAYERMKKSYDIPLYHMGNNRFHDYIYRSLIRNPGITVFHDSYVHGFLWSVSVGQGDTDRYREEFEYCYGEKGVDIANRAIQTGVYPVFDYPLIRRILDHSLGVICHNEFSIRTALKEEPSANITKIPHPLTIPQEIRNLEDQNILTIKKSLSIEGKNPIIVSFGFIAPHKRYHVLLKSFKKLLIDFPNAVLLLVGKDLMGIDNLIGDLGLTRSVVKTDFVPFADIVKFLAVADFCVNLRHPTAGETSGSVLRIMAAKKPVIVSDVGWFSEIPDDCCLKVAVDSNEEDLLLAYMQTLAANARMREAIGENALRWVERDHNPEKIAREFYRYIKSVVGGDEITMTRVSEALLILGVDEQDDDLLRHVSASIRGVL</sequence>
<comment type="caution">
    <text evidence="3">The sequence shown here is derived from an EMBL/GenBank/DDBJ whole genome shotgun (WGS) entry which is preliminary data.</text>
</comment>
<dbReference type="GO" id="GO:0016757">
    <property type="term" value="F:glycosyltransferase activity"/>
    <property type="evidence" value="ECO:0007669"/>
    <property type="project" value="UniProtKB-KW"/>
</dbReference>
<dbReference type="PANTHER" id="PTHR46401:SF2">
    <property type="entry name" value="GLYCOSYLTRANSFERASE WBBK-RELATED"/>
    <property type="match status" value="1"/>
</dbReference>
<reference evidence="3" key="1">
    <citation type="journal article" date="2015" name="Proc. Natl. Acad. Sci. U.S.A.">
        <title>Networks of energetic and metabolic interactions define dynamics in microbial communities.</title>
        <authorList>
            <person name="Embree M."/>
            <person name="Liu J.K."/>
            <person name="Al-Bassam M.M."/>
            <person name="Zengler K."/>
        </authorList>
    </citation>
    <scope>NUCLEOTIDE SEQUENCE</scope>
</reference>
<accession>A0A0W8FK78</accession>
<keyword evidence="1 3" id="KW-0808">Transferase</keyword>
<protein>
    <submittedName>
        <fullName evidence="3">Mannosyltransferase a</fullName>
    </submittedName>
</protein>
<dbReference type="AlphaFoldDB" id="A0A0W8FK78"/>
<dbReference type="CDD" id="cd03801">
    <property type="entry name" value="GT4_PimA-like"/>
    <property type="match status" value="1"/>
</dbReference>
<dbReference type="GO" id="GO:0009103">
    <property type="term" value="P:lipopolysaccharide biosynthetic process"/>
    <property type="evidence" value="ECO:0007669"/>
    <property type="project" value="TreeGrafter"/>
</dbReference>
<proteinExistence type="predicted"/>
<dbReference type="SUPFAM" id="SSF53756">
    <property type="entry name" value="UDP-Glycosyltransferase/glycogen phosphorylase"/>
    <property type="match status" value="1"/>
</dbReference>
<feature type="domain" description="Glycosyl transferase family 1" evidence="2">
    <location>
        <begin position="205"/>
        <end position="371"/>
    </location>
</feature>
<organism evidence="3">
    <name type="scientific">hydrocarbon metagenome</name>
    <dbReference type="NCBI Taxonomy" id="938273"/>
    <lineage>
        <taxon>unclassified sequences</taxon>
        <taxon>metagenomes</taxon>
        <taxon>ecological metagenomes</taxon>
    </lineage>
</organism>
<evidence type="ECO:0000259" key="2">
    <source>
        <dbReference type="Pfam" id="PF00534"/>
    </source>
</evidence>
<dbReference type="InterPro" id="IPR001296">
    <property type="entry name" value="Glyco_trans_1"/>
</dbReference>
<evidence type="ECO:0000313" key="3">
    <source>
        <dbReference type="EMBL" id="KUG21236.1"/>
    </source>
</evidence>
<dbReference type="Gene3D" id="3.40.50.2000">
    <property type="entry name" value="Glycogen Phosphorylase B"/>
    <property type="match status" value="2"/>
</dbReference>
<dbReference type="PANTHER" id="PTHR46401">
    <property type="entry name" value="GLYCOSYLTRANSFERASE WBBK-RELATED"/>
    <property type="match status" value="1"/>
</dbReference>
<dbReference type="Pfam" id="PF00534">
    <property type="entry name" value="Glycos_transf_1"/>
    <property type="match status" value="1"/>
</dbReference>
<name>A0A0W8FK78_9ZZZZ</name>
<gene>
    <name evidence="3" type="ORF">ASZ90_009018</name>
</gene>
<dbReference type="EMBL" id="LNQE01001085">
    <property type="protein sequence ID" value="KUG21236.1"/>
    <property type="molecule type" value="Genomic_DNA"/>
</dbReference>
<evidence type="ECO:0000256" key="1">
    <source>
        <dbReference type="ARBA" id="ARBA00022679"/>
    </source>
</evidence>